<dbReference type="PANTHER" id="PTHR32268">
    <property type="entry name" value="HOMOSERINE O-ACETYLTRANSFERASE"/>
    <property type="match status" value="1"/>
</dbReference>
<reference evidence="4 5" key="1">
    <citation type="submission" date="2021-09" db="EMBL/GenBank/DDBJ databases">
        <title>The complete genome sequence of a new microorganism.</title>
        <authorList>
            <person name="Zi Z."/>
        </authorList>
    </citation>
    <scope>NUCLEOTIDE SEQUENCE [LARGE SCALE GENOMIC DNA]</scope>
    <source>
        <strain evidence="4 5">WGZ8</strain>
    </source>
</reference>
<dbReference type="Gene3D" id="1.10.1740.110">
    <property type="match status" value="1"/>
</dbReference>
<feature type="domain" description="AB hydrolase-1" evidence="3">
    <location>
        <begin position="41"/>
        <end position="349"/>
    </location>
</feature>
<dbReference type="Pfam" id="PF00561">
    <property type="entry name" value="Abhydrolase_1"/>
    <property type="match status" value="1"/>
</dbReference>
<keyword evidence="2" id="KW-0963">Cytoplasm</keyword>
<dbReference type="InterPro" id="IPR008220">
    <property type="entry name" value="HAT_MetX-like"/>
</dbReference>
<dbReference type="EC" id="2.3.1.-" evidence="2"/>
<comment type="subcellular location">
    <subcellularLocation>
        <location evidence="2">Cytoplasm</location>
    </subcellularLocation>
</comment>
<dbReference type="NCBIfam" id="NF001209">
    <property type="entry name" value="PRK00175.1"/>
    <property type="match status" value="1"/>
</dbReference>
<evidence type="ECO:0000256" key="2">
    <source>
        <dbReference type="HAMAP-Rule" id="MF_00296"/>
    </source>
</evidence>
<dbReference type="PANTHER" id="PTHR32268:SF11">
    <property type="entry name" value="HOMOSERINE O-ACETYLTRANSFERASE"/>
    <property type="match status" value="1"/>
</dbReference>
<keyword evidence="5" id="KW-1185">Reference proteome</keyword>
<feature type="site" description="Important for acyl-CoA specificity" evidence="2">
    <location>
        <position position="314"/>
    </location>
</feature>
<name>A0ABS7VIC9_9HYPH</name>
<dbReference type="InterPro" id="IPR000073">
    <property type="entry name" value="AB_hydrolase_1"/>
</dbReference>
<keyword evidence="2 4" id="KW-0012">Acyltransferase</keyword>
<evidence type="ECO:0000313" key="4">
    <source>
        <dbReference type="EMBL" id="MBZ6074817.1"/>
    </source>
</evidence>
<dbReference type="RefSeq" id="WP_224310874.1">
    <property type="nucleotide sequence ID" value="NZ_JAIRBM010000001.1"/>
</dbReference>
<dbReference type="PIRSF" id="PIRSF000443">
    <property type="entry name" value="Homoser_Ac_trans"/>
    <property type="match status" value="1"/>
</dbReference>
<feature type="active site" evidence="2">
    <location>
        <position position="312"/>
    </location>
</feature>
<organism evidence="4 5">
    <name type="scientific">Microvirga puerhi</name>
    <dbReference type="NCBI Taxonomy" id="2876078"/>
    <lineage>
        <taxon>Bacteria</taxon>
        <taxon>Pseudomonadati</taxon>
        <taxon>Pseudomonadota</taxon>
        <taxon>Alphaproteobacteria</taxon>
        <taxon>Hyphomicrobiales</taxon>
        <taxon>Methylobacteriaceae</taxon>
        <taxon>Microvirga</taxon>
    </lineage>
</organism>
<evidence type="ECO:0000313" key="5">
    <source>
        <dbReference type="Proteomes" id="UP000704176"/>
    </source>
</evidence>
<evidence type="ECO:0000259" key="3">
    <source>
        <dbReference type="Pfam" id="PF00561"/>
    </source>
</evidence>
<dbReference type="SUPFAM" id="SSF53474">
    <property type="entry name" value="alpha/beta-Hydrolases"/>
    <property type="match status" value="1"/>
</dbReference>
<dbReference type="Gene3D" id="3.40.50.1820">
    <property type="entry name" value="alpha/beta hydrolase"/>
    <property type="match status" value="1"/>
</dbReference>
<comment type="caution">
    <text evidence="4">The sequence shown here is derived from an EMBL/GenBank/DDBJ whole genome shotgun (WGS) entry which is preliminary data.</text>
</comment>
<gene>
    <name evidence="4" type="ORF">K9B37_00685</name>
</gene>
<sequence>MKIVRDRLRLAGALTLASGQSLSEVDIAFETYGALSPARDNAILLLHGLTADQHAAGPPWHEKGRAGWWNQAIGPGRAIDTDRFFVICPNVLGSFGGSTGPMSRDPATGRAYGMRFPVITIADMVAAQRQLIAALGIERLHAIVGGCMGGFQAFEWMSRHPECVGSAVVISATARTNTHNTALWSVLRAALMSDPAWNDGDYYDGPSPDAGLGLLAMTGALFWMSREALHEKFGLRTIENRPLRYTLEPEFAIEEFLARVRRNAGAGNLDANALIYLTRAIDYFDLSREYDTVAEALARYTSPLLLVSYATDWRYPSQEMNEIREALEPRSVPVRHEILDSPIGHGAFLYDFNGLEPILRTFLSGDFSGGRGDRPT</sequence>
<comment type="similarity">
    <text evidence="2">Belongs to the AB hydrolase superfamily. MetX family.</text>
</comment>
<dbReference type="Proteomes" id="UP000704176">
    <property type="component" value="Unassembled WGS sequence"/>
</dbReference>
<comment type="subunit">
    <text evidence="2">Homodimer.</text>
</comment>
<proteinExistence type="inferred from homology"/>
<comment type="caution">
    <text evidence="2">Lacks conserved residue(s) required for the propagation of feature annotation.</text>
</comment>
<dbReference type="EMBL" id="JAIRBM010000001">
    <property type="protein sequence ID" value="MBZ6074817.1"/>
    <property type="molecule type" value="Genomic_DNA"/>
</dbReference>
<protein>
    <recommendedName>
        <fullName evidence="2">Probable acyltransferase</fullName>
        <ecNumber evidence="2">2.3.1.-</ecNumber>
    </recommendedName>
</protein>
<accession>A0ABS7VIC9</accession>
<evidence type="ECO:0000256" key="1">
    <source>
        <dbReference type="ARBA" id="ARBA00022679"/>
    </source>
</evidence>
<dbReference type="HAMAP" id="MF_00296">
    <property type="entry name" value="MetX_acyltransf"/>
    <property type="match status" value="1"/>
</dbReference>
<dbReference type="GO" id="GO:0004414">
    <property type="term" value="F:homoserine O-acetyltransferase activity"/>
    <property type="evidence" value="ECO:0007669"/>
    <property type="project" value="UniProtKB-EC"/>
</dbReference>
<dbReference type="InterPro" id="IPR029058">
    <property type="entry name" value="AB_hydrolase_fold"/>
</dbReference>
<keyword evidence="2" id="KW-0028">Amino-acid biosynthesis</keyword>
<keyword evidence="1 2" id="KW-0808">Transferase</keyword>
<dbReference type="NCBIfam" id="TIGR01392">
    <property type="entry name" value="homoserO_Ac_trn"/>
    <property type="match status" value="1"/>
</dbReference>